<evidence type="ECO:0000313" key="3">
    <source>
        <dbReference type="Proteomes" id="UP000326961"/>
    </source>
</evidence>
<dbReference type="Proteomes" id="UP000326961">
    <property type="component" value="Chromosome"/>
</dbReference>
<dbReference type="RefSeq" id="WP_150886190.1">
    <property type="nucleotide sequence ID" value="NZ_CP032452.1"/>
</dbReference>
<keyword evidence="1" id="KW-0812">Transmembrane</keyword>
<evidence type="ECO:0000313" key="2">
    <source>
        <dbReference type="EMBL" id="QEZ68441.1"/>
    </source>
</evidence>
<keyword evidence="1" id="KW-0472">Membrane</keyword>
<name>A0A5P3XER7_PARBF</name>
<proteinExistence type="predicted"/>
<organism evidence="2 3">
    <name type="scientific">Paraclostridium bifermentans</name>
    <name type="common">Clostridium bifermentans</name>
    <dbReference type="NCBI Taxonomy" id="1490"/>
    <lineage>
        <taxon>Bacteria</taxon>
        <taxon>Bacillati</taxon>
        <taxon>Bacillota</taxon>
        <taxon>Clostridia</taxon>
        <taxon>Peptostreptococcales</taxon>
        <taxon>Peptostreptococcaceae</taxon>
        <taxon>Paraclostridium</taxon>
    </lineage>
</organism>
<dbReference type="AlphaFoldDB" id="A0A5P3XER7"/>
<keyword evidence="1" id="KW-1133">Transmembrane helix</keyword>
<feature type="transmembrane region" description="Helical" evidence="1">
    <location>
        <begin position="78"/>
        <end position="101"/>
    </location>
</feature>
<accession>A0A5P3XER7</accession>
<evidence type="ECO:0008006" key="4">
    <source>
        <dbReference type="Google" id="ProtNLM"/>
    </source>
</evidence>
<gene>
    <name evidence="2" type="ORF">D4A35_05610</name>
</gene>
<reference evidence="2 3" key="1">
    <citation type="submission" date="2018-09" db="EMBL/GenBank/DDBJ databases">
        <title>A clostridial neurotoxin that targets Anopheles mosquitoes.</title>
        <authorList>
            <person name="Contreras E."/>
            <person name="Masuyer G."/>
            <person name="Qureshi N."/>
            <person name="Chawla S."/>
            <person name="Lim H.L."/>
            <person name="Chen J."/>
            <person name="Stenmark P."/>
            <person name="Gill S."/>
        </authorList>
    </citation>
    <scope>NUCLEOTIDE SEQUENCE [LARGE SCALE GENOMIC DNA]</scope>
    <source>
        <strain evidence="2 3">Cbm</strain>
    </source>
</reference>
<dbReference type="EMBL" id="CP032452">
    <property type="protein sequence ID" value="QEZ68441.1"/>
    <property type="molecule type" value="Genomic_DNA"/>
</dbReference>
<evidence type="ECO:0000256" key="1">
    <source>
        <dbReference type="SAM" id="Phobius"/>
    </source>
</evidence>
<feature type="transmembrane region" description="Helical" evidence="1">
    <location>
        <begin position="51"/>
        <end position="72"/>
    </location>
</feature>
<protein>
    <recommendedName>
        <fullName evidence="4">DUF3784 domain-containing protein</fullName>
    </recommendedName>
</protein>
<sequence>MGFLIWTLSGMFFIGEGIYCIKSKKEVAIGFWTNGKKPKIEEKNIKAYNKALGKLWCVFGFFFILLGTPFLLGEEQNSPLFIISMIGVILEVIILMAVYTIRIEGKYRKK</sequence>